<dbReference type="RefSeq" id="WP_206983100.1">
    <property type="nucleotide sequence ID" value="NZ_JAFLQZ010000003.1"/>
</dbReference>
<keyword evidence="2" id="KW-0540">Nuclease</keyword>
<dbReference type="AlphaFoldDB" id="A0A939EVC9"/>
<dbReference type="Pfam" id="PF05685">
    <property type="entry name" value="Uma2"/>
    <property type="match status" value="1"/>
</dbReference>
<dbReference type="Gene3D" id="3.90.1570.10">
    <property type="entry name" value="tt1808, chain A"/>
    <property type="match status" value="1"/>
</dbReference>
<organism evidence="2 3">
    <name type="scientific">Hymenobacter telluris</name>
    <dbReference type="NCBI Taxonomy" id="2816474"/>
    <lineage>
        <taxon>Bacteria</taxon>
        <taxon>Pseudomonadati</taxon>
        <taxon>Bacteroidota</taxon>
        <taxon>Cytophagia</taxon>
        <taxon>Cytophagales</taxon>
        <taxon>Hymenobacteraceae</taxon>
        <taxon>Hymenobacter</taxon>
    </lineage>
</organism>
<dbReference type="EMBL" id="JAFLQZ010000003">
    <property type="protein sequence ID" value="MBO0357696.1"/>
    <property type="molecule type" value="Genomic_DNA"/>
</dbReference>
<evidence type="ECO:0000313" key="3">
    <source>
        <dbReference type="Proteomes" id="UP000664144"/>
    </source>
</evidence>
<dbReference type="Proteomes" id="UP000664144">
    <property type="component" value="Unassembled WGS sequence"/>
</dbReference>
<comment type="caution">
    <text evidence="2">The sequence shown here is derived from an EMBL/GenBank/DDBJ whole genome shotgun (WGS) entry which is preliminary data.</text>
</comment>
<feature type="domain" description="Putative restriction endonuclease" evidence="1">
    <location>
        <begin position="11"/>
        <end position="173"/>
    </location>
</feature>
<dbReference type="CDD" id="cd06260">
    <property type="entry name" value="DUF820-like"/>
    <property type="match status" value="1"/>
</dbReference>
<keyword evidence="2" id="KW-0378">Hydrolase</keyword>
<evidence type="ECO:0000313" key="2">
    <source>
        <dbReference type="EMBL" id="MBO0357696.1"/>
    </source>
</evidence>
<accession>A0A939EVC9</accession>
<dbReference type="SUPFAM" id="SSF52980">
    <property type="entry name" value="Restriction endonuclease-like"/>
    <property type="match status" value="1"/>
</dbReference>
<dbReference type="InterPro" id="IPR008538">
    <property type="entry name" value="Uma2"/>
</dbReference>
<keyword evidence="3" id="KW-1185">Reference proteome</keyword>
<sequence>MEQTQPPQYTVEEYLALEEASEIRHEYYQGEIFAMSGASLAHNRIIGNGYRALDDRLNPDQCEVFIDGALLKIDASTILYPDLIVSCHPDDLEADRILQHPSVIVEVLSPKSADYDRTAKLRFYQRLPSLRHYVLIRQDYCWVECLTRVVEQAATESEWTLQVYDMLTDEIHLAALGIRVPLAELYARVRLGVPPQMPGGSE</sequence>
<dbReference type="PANTHER" id="PTHR36558">
    <property type="entry name" value="GLR1098 PROTEIN"/>
    <property type="match status" value="1"/>
</dbReference>
<dbReference type="InterPro" id="IPR011335">
    <property type="entry name" value="Restrct_endonuc-II-like"/>
</dbReference>
<proteinExistence type="predicted"/>
<protein>
    <submittedName>
        <fullName evidence="2">Uma2 family endonuclease</fullName>
    </submittedName>
</protein>
<gene>
    <name evidence="2" type="ORF">J0X19_07045</name>
</gene>
<dbReference type="GO" id="GO:0004519">
    <property type="term" value="F:endonuclease activity"/>
    <property type="evidence" value="ECO:0007669"/>
    <property type="project" value="UniProtKB-KW"/>
</dbReference>
<dbReference type="PANTHER" id="PTHR36558:SF1">
    <property type="entry name" value="RESTRICTION ENDONUCLEASE DOMAIN-CONTAINING PROTEIN-RELATED"/>
    <property type="match status" value="1"/>
</dbReference>
<reference evidence="2" key="1">
    <citation type="submission" date="2021-03" db="EMBL/GenBank/DDBJ databases">
        <authorList>
            <person name="Kim M.K."/>
        </authorList>
    </citation>
    <scope>NUCLEOTIDE SEQUENCE</scope>
    <source>
        <strain evidence="2">BT186</strain>
    </source>
</reference>
<keyword evidence="2" id="KW-0255">Endonuclease</keyword>
<evidence type="ECO:0000259" key="1">
    <source>
        <dbReference type="Pfam" id="PF05685"/>
    </source>
</evidence>
<dbReference type="InterPro" id="IPR012296">
    <property type="entry name" value="Nuclease_put_TT1808"/>
</dbReference>
<name>A0A939EVC9_9BACT</name>